<comment type="caution">
    <text evidence="2">The sequence shown here is derived from an EMBL/GenBank/DDBJ whole genome shotgun (WGS) entry which is preliminary data.</text>
</comment>
<organism evidence="2 3">
    <name type="scientific">Sphingomonas telluris</name>
    <dbReference type="NCBI Taxonomy" id="2907998"/>
    <lineage>
        <taxon>Bacteria</taxon>
        <taxon>Pseudomonadati</taxon>
        <taxon>Pseudomonadota</taxon>
        <taxon>Alphaproteobacteria</taxon>
        <taxon>Sphingomonadales</taxon>
        <taxon>Sphingomonadaceae</taxon>
        <taxon>Sphingomonas</taxon>
    </lineage>
</organism>
<keyword evidence="3" id="KW-1185">Reference proteome</keyword>
<sequence length="94" mass="10144">MRILFALSAVALFSTAAIAQDTAAPAAPAPAKKKVDDGDKVVCKREQFVGSVIPRKICHTKAEWQAAEEASQDFLDEKRRMGVDQQSIRGRSGG</sequence>
<evidence type="ECO:0000256" key="1">
    <source>
        <dbReference type="SAM" id="SignalP"/>
    </source>
</evidence>
<feature type="chain" id="PRO_5046586373" evidence="1">
    <location>
        <begin position="20"/>
        <end position="94"/>
    </location>
</feature>
<gene>
    <name evidence="2" type="ORF">LZ016_08555</name>
</gene>
<reference evidence="2 3" key="1">
    <citation type="submission" date="2022-03" db="EMBL/GenBank/DDBJ databases">
        <authorList>
            <person name="Jo J.-H."/>
            <person name="Im W.-T."/>
        </authorList>
    </citation>
    <scope>NUCLEOTIDE SEQUENCE [LARGE SCALE GENOMIC DNA]</scope>
    <source>
        <strain evidence="2 3">SM33</strain>
    </source>
</reference>
<evidence type="ECO:0000313" key="2">
    <source>
        <dbReference type="EMBL" id="MCH8616147.1"/>
    </source>
</evidence>
<evidence type="ECO:0000313" key="3">
    <source>
        <dbReference type="Proteomes" id="UP001203058"/>
    </source>
</evidence>
<feature type="signal peptide" evidence="1">
    <location>
        <begin position="1"/>
        <end position="19"/>
    </location>
</feature>
<dbReference type="RefSeq" id="WP_241446964.1">
    <property type="nucleotide sequence ID" value="NZ_JAKZHW010000001.1"/>
</dbReference>
<keyword evidence="1" id="KW-0732">Signal</keyword>
<protein>
    <submittedName>
        <fullName evidence="2">Uncharacterized protein</fullName>
    </submittedName>
</protein>
<dbReference type="Proteomes" id="UP001203058">
    <property type="component" value="Unassembled WGS sequence"/>
</dbReference>
<dbReference type="EMBL" id="JAKZHW010000001">
    <property type="protein sequence ID" value="MCH8616147.1"/>
    <property type="molecule type" value="Genomic_DNA"/>
</dbReference>
<proteinExistence type="predicted"/>
<accession>A0ABS9VMF1</accession>
<name>A0ABS9VMF1_9SPHN</name>